<dbReference type="AlphaFoldDB" id="A0A6I6L6R7"/>
<dbReference type="PROSITE" id="PS50109">
    <property type="entry name" value="HIS_KIN"/>
    <property type="match status" value="1"/>
</dbReference>
<feature type="domain" description="HPt" evidence="13">
    <location>
        <begin position="1"/>
        <end position="101"/>
    </location>
</feature>
<dbReference type="InterPro" id="IPR002545">
    <property type="entry name" value="CheW-lke_dom"/>
</dbReference>
<dbReference type="KEGG" id="slaa:EUU25_05390"/>
<dbReference type="InterPro" id="IPR036890">
    <property type="entry name" value="HATPase_C_sf"/>
</dbReference>
<comment type="catalytic activity">
    <reaction evidence="1">
        <text>ATP + protein L-histidine = ADP + protein N-phospho-L-histidine.</text>
        <dbReference type="EC" id="2.7.13.3"/>
    </reaction>
</comment>
<organism evidence="14 15">
    <name type="scientific">Sphingorhabdus lacus</name>
    <dbReference type="NCBI Taxonomy" id="392610"/>
    <lineage>
        <taxon>Bacteria</taxon>
        <taxon>Pseudomonadati</taxon>
        <taxon>Pseudomonadota</taxon>
        <taxon>Alphaproteobacteria</taxon>
        <taxon>Sphingomonadales</taxon>
        <taxon>Sphingomonadaceae</taxon>
        <taxon>Sphingorhabdus</taxon>
    </lineage>
</organism>
<evidence type="ECO:0000256" key="8">
    <source>
        <dbReference type="ARBA" id="ARBA00035100"/>
    </source>
</evidence>
<accession>A0A6I6L6R7</accession>
<feature type="modified residue" description="Phosphohistidine" evidence="9">
    <location>
        <position position="44"/>
    </location>
</feature>
<dbReference type="InterPro" id="IPR051315">
    <property type="entry name" value="Bact_Chemotaxis_CheA"/>
</dbReference>
<evidence type="ECO:0000256" key="5">
    <source>
        <dbReference type="ARBA" id="ARBA00022679"/>
    </source>
</evidence>
<keyword evidence="7" id="KW-0902">Two-component regulatory system</keyword>
<dbReference type="PRINTS" id="PR00344">
    <property type="entry name" value="BCTRLSENSOR"/>
</dbReference>
<dbReference type="InterPro" id="IPR004358">
    <property type="entry name" value="Sig_transdc_His_kin-like_C"/>
</dbReference>
<evidence type="ECO:0000256" key="2">
    <source>
        <dbReference type="ARBA" id="ARBA00012438"/>
    </source>
</evidence>
<dbReference type="SUPFAM" id="SSF47226">
    <property type="entry name" value="Histidine-containing phosphotransfer domain, HPT domain"/>
    <property type="match status" value="1"/>
</dbReference>
<evidence type="ECO:0000259" key="12">
    <source>
        <dbReference type="PROSITE" id="PS50851"/>
    </source>
</evidence>
<dbReference type="SUPFAM" id="SSF47384">
    <property type="entry name" value="Homodimeric domain of signal transducing histidine kinase"/>
    <property type="match status" value="1"/>
</dbReference>
<dbReference type="InterPro" id="IPR037006">
    <property type="entry name" value="CheA-like_homodim_sf"/>
</dbReference>
<dbReference type="SMART" id="SM00073">
    <property type="entry name" value="HPT"/>
    <property type="match status" value="1"/>
</dbReference>
<dbReference type="Proteomes" id="UP000428803">
    <property type="component" value="Chromosome"/>
</dbReference>
<keyword evidence="4 9" id="KW-0597">Phosphoprotein</keyword>
<dbReference type="Pfam" id="PF02518">
    <property type="entry name" value="HATPase_c"/>
    <property type="match status" value="1"/>
</dbReference>
<evidence type="ECO:0000256" key="1">
    <source>
        <dbReference type="ARBA" id="ARBA00000085"/>
    </source>
</evidence>
<protein>
    <recommendedName>
        <fullName evidence="3">Chemotaxis protein CheA</fullName>
        <ecNumber evidence="2">2.7.13.3</ecNumber>
    </recommendedName>
</protein>
<dbReference type="InterPro" id="IPR036641">
    <property type="entry name" value="HPT_dom_sf"/>
</dbReference>
<dbReference type="RefSeq" id="WP_158898991.1">
    <property type="nucleotide sequence ID" value="NZ_CP035733.1"/>
</dbReference>
<dbReference type="PANTHER" id="PTHR43395">
    <property type="entry name" value="SENSOR HISTIDINE KINASE CHEA"/>
    <property type="match status" value="1"/>
</dbReference>
<dbReference type="OrthoDB" id="9803176at2"/>
<dbReference type="PROSITE" id="PS50894">
    <property type="entry name" value="HPT"/>
    <property type="match status" value="1"/>
</dbReference>
<dbReference type="SMART" id="SM00387">
    <property type="entry name" value="HATPase_c"/>
    <property type="match status" value="1"/>
</dbReference>
<evidence type="ECO:0000256" key="4">
    <source>
        <dbReference type="ARBA" id="ARBA00022553"/>
    </source>
</evidence>
<dbReference type="InterPro" id="IPR005467">
    <property type="entry name" value="His_kinase_dom"/>
</dbReference>
<evidence type="ECO:0000256" key="7">
    <source>
        <dbReference type="ARBA" id="ARBA00023012"/>
    </source>
</evidence>
<gene>
    <name evidence="14" type="ORF">EUU25_05390</name>
</gene>
<dbReference type="FunFam" id="3.30.565.10:FF:000016">
    <property type="entry name" value="Chemotaxis protein CheA, putative"/>
    <property type="match status" value="1"/>
</dbReference>
<dbReference type="InterPro" id="IPR004105">
    <property type="entry name" value="CheA-like_dim"/>
</dbReference>
<dbReference type="InterPro" id="IPR036097">
    <property type="entry name" value="HisK_dim/P_sf"/>
</dbReference>
<dbReference type="CDD" id="cd00088">
    <property type="entry name" value="HPT"/>
    <property type="match status" value="1"/>
</dbReference>
<dbReference type="InterPro" id="IPR003594">
    <property type="entry name" value="HATPase_dom"/>
</dbReference>
<dbReference type="PROSITE" id="PS50851">
    <property type="entry name" value="CHEW"/>
    <property type="match status" value="1"/>
</dbReference>
<dbReference type="InterPro" id="IPR036061">
    <property type="entry name" value="CheW-like_dom_sf"/>
</dbReference>
<dbReference type="SUPFAM" id="SSF55874">
    <property type="entry name" value="ATPase domain of HSP90 chaperone/DNA topoisomerase II/histidine kinase"/>
    <property type="match status" value="1"/>
</dbReference>
<evidence type="ECO:0000256" key="10">
    <source>
        <dbReference type="SAM" id="MobiDB-lite"/>
    </source>
</evidence>
<dbReference type="GO" id="GO:0005737">
    <property type="term" value="C:cytoplasm"/>
    <property type="evidence" value="ECO:0007669"/>
    <property type="project" value="InterPro"/>
</dbReference>
<dbReference type="GO" id="GO:0006935">
    <property type="term" value="P:chemotaxis"/>
    <property type="evidence" value="ECO:0007669"/>
    <property type="project" value="InterPro"/>
</dbReference>
<evidence type="ECO:0000259" key="11">
    <source>
        <dbReference type="PROSITE" id="PS50109"/>
    </source>
</evidence>
<dbReference type="Gene3D" id="3.30.565.10">
    <property type="entry name" value="Histidine kinase-like ATPase, C-terminal domain"/>
    <property type="match status" value="1"/>
</dbReference>
<feature type="domain" description="CheW-like" evidence="12">
    <location>
        <begin position="405"/>
        <end position="543"/>
    </location>
</feature>
<reference evidence="15" key="1">
    <citation type="submission" date="2019-01" db="EMBL/GenBank/DDBJ databases">
        <title>Sphingorhabdus lacus sp.nov., isolated from an oligotrophic freshwater lake.</title>
        <authorList>
            <person name="Park M."/>
        </authorList>
    </citation>
    <scope>NUCLEOTIDE SEQUENCE [LARGE SCALE GENOMIC DNA]</scope>
    <source>
        <strain evidence="15">IMCC1753</strain>
    </source>
</reference>
<feature type="region of interest" description="Disordered" evidence="10">
    <location>
        <begin position="125"/>
        <end position="151"/>
    </location>
</feature>
<keyword evidence="5" id="KW-0808">Transferase</keyword>
<name>A0A6I6L6R7_9SPHN</name>
<evidence type="ECO:0000256" key="3">
    <source>
        <dbReference type="ARBA" id="ARBA00021495"/>
    </source>
</evidence>
<evidence type="ECO:0000259" key="13">
    <source>
        <dbReference type="PROSITE" id="PS50894"/>
    </source>
</evidence>
<dbReference type="EC" id="2.7.13.3" evidence="2"/>
<dbReference type="Pfam" id="PF01584">
    <property type="entry name" value="CheW"/>
    <property type="match status" value="1"/>
</dbReference>
<dbReference type="Gene3D" id="1.20.120.160">
    <property type="entry name" value="HPT domain"/>
    <property type="match status" value="1"/>
</dbReference>
<proteinExistence type="predicted"/>
<dbReference type="Gene3D" id="1.10.287.560">
    <property type="entry name" value="Histidine kinase CheA-like, homodimeric domain"/>
    <property type="match status" value="1"/>
</dbReference>
<dbReference type="Pfam" id="PF02895">
    <property type="entry name" value="H-kinase_dim"/>
    <property type="match status" value="1"/>
</dbReference>
<evidence type="ECO:0000256" key="6">
    <source>
        <dbReference type="ARBA" id="ARBA00022777"/>
    </source>
</evidence>
<dbReference type="Pfam" id="PF01627">
    <property type="entry name" value="Hpt"/>
    <property type="match status" value="1"/>
</dbReference>
<sequence length="793" mass="85404">MDELLDEFIAETRETLEALAGQLVQWEKNPQDRALIDSVFRFVHTVKGSCGFLDLPRLLRLSHAAEDVLSCARDGLIVASPALVSAILAVVDRIAALTEALESGRAVYDDDGALIDTMHGFLPTHGGNASSSSPGDEGAQTDLEDDATGGRSKARTVRVSLSLLDRLMNGVSDMVLARNEVSRQLRKSQTGAEVDHAFARLSASVAEMRDAVGLMRMQNIDRLFSSLPRLLRDITLELGKDVELRIDGSEVEVDREMVEALRDPLTHILRNAVDHGIEHADERIAAGKDPVGHIRIVARQSGNQILIEIIDDGRGINLEKLGARAVSAKIVSAADWQKMSEKAQLSTIFIPGLSTADTVTAISGRGVGMDVVKSNLQAIGGTVDLENYEGLGLKMTLRLPLTLSIIAGLTIKAGSQFFGISRNSIVEILSTTNKNVSIEELGGSQIAHIRGERYPYAKLETLLGIDETTDSIATSRTLVVIRPAMGTTYALDVENVIDTEELVVKPGAPIIMETGLYAGTTLPDNGRPMLLLDASGLGAAIGIEQTEDNTNVAVAESAVKEAKRPSALLFVATDGTSRAVRLNVVDRIEDIDAAQIEFVGGKMRAKVGEGLFDVCELVDVPSDGLIKALRLTDGVSTKYLAVEDVLDIFTLDEDIYPSAHPEQCEGVVSALGKSVELINIFQYFEMDGTMSRDISARPLCYIGSDGDVEWEKRILAPLLSASGYMVSFDAEDRAQAAVVLSRTNDADTAHGDDARLLLLRDTVHVKPDARSSIYRYDRIGLLSAIEAKLAGVA</sequence>
<dbReference type="GO" id="GO:0000155">
    <property type="term" value="F:phosphorelay sensor kinase activity"/>
    <property type="evidence" value="ECO:0007669"/>
    <property type="project" value="InterPro"/>
</dbReference>
<comment type="function">
    <text evidence="8">Involved in the transmission of sensory signals from the chemoreceptors to the flagellar motors. CheA is autophosphorylated; it can transfer its phosphate group to either CheB or CheY.</text>
</comment>
<dbReference type="SMART" id="SM00260">
    <property type="entry name" value="CheW"/>
    <property type="match status" value="1"/>
</dbReference>
<feature type="domain" description="Histidine kinase" evidence="11">
    <location>
        <begin position="200"/>
        <end position="403"/>
    </location>
</feature>
<evidence type="ECO:0000256" key="9">
    <source>
        <dbReference type="PROSITE-ProRule" id="PRU00110"/>
    </source>
</evidence>
<dbReference type="Gene3D" id="2.30.30.40">
    <property type="entry name" value="SH3 Domains"/>
    <property type="match status" value="1"/>
</dbReference>
<dbReference type="PANTHER" id="PTHR43395:SF1">
    <property type="entry name" value="CHEMOTAXIS PROTEIN CHEA"/>
    <property type="match status" value="1"/>
</dbReference>
<evidence type="ECO:0000313" key="14">
    <source>
        <dbReference type="EMBL" id="QGY80098.1"/>
    </source>
</evidence>
<dbReference type="SUPFAM" id="SSF50341">
    <property type="entry name" value="CheW-like"/>
    <property type="match status" value="1"/>
</dbReference>
<dbReference type="SMART" id="SM01231">
    <property type="entry name" value="H-kinase_dim"/>
    <property type="match status" value="1"/>
</dbReference>
<keyword evidence="15" id="KW-1185">Reference proteome</keyword>
<evidence type="ECO:0000313" key="15">
    <source>
        <dbReference type="Proteomes" id="UP000428803"/>
    </source>
</evidence>
<dbReference type="EMBL" id="CP035733">
    <property type="protein sequence ID" value="QGY80098.1"/>
    <property type="molecule type" value="Genomic_DNA"/>
</dbReference>
<dbReference type="InterPro" id="IPR008207">
    <property type="entry name" value="Sig_transdc_His_kin_Hpt_dom"/>
</dbReference>
<keyword evidence="6" id="KW-0418">Kinase</keyword>